<dbReference type="InterPro" id="IPR021550">
    <property type="entry name" value="DUF2897"/>
</dbReference>
<feature type="compositionally biased region" description="Basic and acidic residues" evidence="1">
    <location>
        <begin position="38"/>
        <end position="47"/>
    </location>
</feature>
<evidence type="ECO:0000256" key="2">
    <source>
        <dbReference type="SAM" id="Phobius"/>
    </source>
</evidence>
<dbReference type="RefSeq" id="WP_015066836.1">
    <property type="nucleotide sequence ID" value="NZ_CAKMLI010000008.1"/>
</dbReference>
<protein>
    <recommendedName>
        <fullName evidence="5">DUF2897 domain-containing protein</fullName>
    </recommendedName>
</protein>
<proteinExistence type="predicted"/>
<sequence>MSTTWVVIIIVLVLGVVIGNITLLKYSAKFKFPTPSKPFDDVEESHSDNPPSSADTLSDTQPGDNPTANSPTSERNNGTSTISDDALNSLNSHSDKAKK</sequence>
<evidence type="ECO:0000313" key="4">
    <source>
        <dbReference type="Proteomes" id="UP000061468"/>
    </source>
</evidence>
<dbReference type="Proteomes" id="UP000061468">
    <property type="component" value="Chromosome"/>
</dbReference>
<keyword evidence="2" id="KW-1133">Transmembrane helix</keyword>
<feature type="compositionally biased region" description="Polar residues" evidence="1">
    <location>
        <begin position="48"/>
        <end position="92"/>
    </location>
</feature>
<dbReference type="EMBL" id="CP013928">
    <property type="protein sequence ID" value="AMJ78195.1"/>
    <property type="molecule type" value="Genomic_DNA"/>
</dbReference>
<reference evidence="3 4" key="1">
    <citation type="submission" date="2015-12" db="EMBL/GenBank/DDBJ databases">
        <title>Intraspecies pangenome expansion in the marine bacterium Alteromonas.</title>
        <authorList>
            <person name="Lopez-Perez M."/>
            <person name="Rodriguez-Valera F."/>
        </authorList>
    </citation>
    <scope>NUCLEOTIDE SEQUENCE [LARGE SCALE GENOMIC DNA]</scope>
    <source>
        <strain evidence="3 4">UM8</strain>
    </source>
</reference>
<dbReference type="AlphaFoldDB" id="A0AAC8XIS7"/>
<dbReference type="Pfam" id="PF11446">
    <property type="entry name" value="DUF2897"/>
    <property type="match status" value="1"/>
</dbReference>
<keyword evidence="2" id="KW-0472">Membrane</keyword>
<feature type="transmembrane region" description="Helical" evidence="2">
    <location>
        <begin position="6"/>
        <end position="24"/>
    </location>
</feature>
<evidence type="ECO:0000313" key="3">
    <source>
        <dbReference type="EMBL" id="AMJ78195.1"/>
    </source>
</evidence>
<evidence type="ECO:0008006" key="5">
    <source>
        <dbReference type="Google" id="ProtNLM"/>
    </source>
</evidence>
<name>A0AAC8XIS7_9ALTE</name>
<evidence type="ECO:0000256" key="1">
    <source>
        <dbReference type="SAM" id="MobiDB-lite"/>
    </source>
</evidence>
<feature type="region of interest" description="Disordered" evidence="1">
    <location>
        <begin position="35"/>
        <end position="99"/>
    </location>
</feature>
<gene>
    <name evidence="3" type="ORF">AV942_07785</name>
</gene>
<organism evidence="3 4">
    <name type="scientific">Alteromonas mediterranea</name>
    <dbReference type="NCBI Taxonomy" id="314275"/>
    <lineage>
        <taxon>Bacteria</taxon>
        <taxon>Pseudomonadati</taxon>
        <taxon>Pseudomonadota</taxon>
        <taxon>Gammaproteobacteria</taxon>
        <taxon>Alteromonadales</taxon>
        <taxon>Alteromonadaceae</taxon>
        <taxon>Alteromonas/Salinimonas group</taxon>
        <taxon>Alteromonas</taxon>
    </lineage>
</organism>
<keyword evidence="2" id="KW-0812">Transmembrane</keyword>
<accession>A0AAC8XIS7</accession>